<evidence type="ECO:0000313" key="4">
    <source>
        <dbReference type="Proteomes" id="UP000621898"/>
    </source>
</evidence>
<name>A0ABQ2ZPV2_9GAMM</name>
<dbReference type="EMBL" id="BMXT01000001">
    <property type="protein sequence ID" value="GGY19650.1"/>
    <property type="molecule type" value="Genomic_DNA"/>
</dbReference>
<accession>A0ABQ2ZPV2</accession>
<comment type="caution">
    <text evidence="3">The sequence shown here is derived from an EMBL/GenBank/DDBJ whole genome shotgun (WGS) entry which is preliminary data.</text>
</comment>
<reference evidence="4" key="1">
    <citation type="journal article" date="2019" name="Int. J. Syst. Evol. Microbiol.">
        <title>The Global Catalogue of Microorganisms (GCM) 10K type strain sequencing project: providing services to taxonomists for standard genome sequencing and annotation.</title>
        <authorList>
            <consortium name="The Broad Institute Genomics Platform"/>
            <consortium name="The Broad Institute Genome Sequencing Center for Infectious Disease"/>
            <person name="Wu L."/>
            <person name="Ma J."/>
        </authorList>
    </citation>
    <scope>NUCLEOTIDE SEQUENCE [LARGE SCALE GENOMIC DNA]</scope>
    <source>
        <strain evidence="4">KCTC 22232</strain>
    </source>
</reference>
<evidence type="ECO:0000256" key="1">
    <source>
        <dbReference type="SAM" id="Coils"/>
    </source>
</evidence>
<proteinExistence type="predicted"/>
<sequence>MPNSPPRAHAYQVDFALHTLGWKAFQDLCAQVCEEAFGRTVSIYREAQDGGQDAVFLLPTKDGHAEATVQCKFSSKSDHRLKVGDIAIELESVESLVADGMASTYYFITSMGVDAPVAAAIRKRLLAAGVSEAHVLGREWLTSEIKSSARLRALVPRVYGLGDLSAIVDERSASQTRTLLGHLLPGLKVYVPTFAHRTAVRTLGSHKLVLLLGAPATGKSMLAAILATMAIDTDHLECIKCEGPLEMRPRWNPNEPRKLFWVDDAFGPNQLRDDYVDAWIEFMPKMKAAIEQGNHFILTSRTHIWNEAKHKLGTRNHPLLANGKSIVNVGQLSPEERQQILYNHVKAGQQPENWKTLIKPHLPALAEQVSLLPEIARRLGDPNYTSAVRTLPEDLVRFVREPEEFLKGTIRELVVAQQAAMTLVFLARSRLPVYGVAGEECKLVAEKYATSVSAVTLALEQLEGAFLIKREERGDMCWGFVHPTFADAVSSILSGRPDLVELYLRGAKVETLLAEAVCEGAPTVDDAVVVPDSSIETLISRLLEIPDEGKLNERLFQFLNRRAPRSVVERVLHLSPHLLNRKGSPSPWMVISRHAEILLRATAFSMNLLDEELRLDTRQALENAVHHSLDASYLSEENILAIFRPHELITLTIELVGMLEDTIPSEIANLESNADADGDIDDQFERVSSFVREVRWIVEGDERMRDRLDDLDNDIEAAKTQVEARKSREESESFFTNVPSAAIAEEATCRSIFSDIDE</sequence>
<organism evidence="3 4">
    <name type="scientific">Rhodanobacter panaciterrae</name>
    <dbReference type="NCBI Taxonomy" id="490572"/>
    <lineage>
        <taxon>Bacteria</taxon>
        <taxon>Pseudomonadati</taxon>
        <taxon>Pseudomonadota</taxon>
        <taxon>Gammaproteobacteria</taxon>
        <taxon>Lysobacterales</taxon>
        <taxon>Rhodanobacteraceae</taxon>
        <taxon>Rhodanobacter</taxon>
    </lineage>
</organism>
<keyword evidence="1" id="KW-0175">Coiled coil</keyword>
<dbReference type="Proteomes" id="UP000621898">
    <property type="component" value="Unassembled WGS sequence"/>
</dbReference>
<evidence type="ECO:0000313" key="3">
    <source>
        <dbReference type="EMBL" id="GGY19650.1"/>
    </source>
</evidence>
<dbReference type="InterPro" id="IPR049050">
    <property type="entry name" value="nSTAND3"/>
</dbReference>
<keyword evidence="4" id="KW-1185">Reference proteome</keyword>
<evidence type="ECO:0000259" key="2">
    <source>
        <dbReference type="Pfam" id="PF20720"/>
    </source>
</evidence>
<feature type="domain" description="Novel STAND NTPase 3" evidence="2">
    <location>
        <begin position="190"/>
        <end position="346"/>
    </location>
</feature>
<feature type="coiled-coil region" evidence="1">
    <location>
        <begin position="701"/>
        <end position="728"/>
    </location>
</feature>
<protein>
    <recommendedName>
        <fullName evidence="2">Novel STAND NTPase 3 domain-containing protein</fullName>
    </recommendedName>
</protein>
<gene>
    <name evidence="3" type="ORF">GCM10008098_10000</name>
</gene>
<dbReference type="Pfam" id="PF20720">
    <property type="entry name" value="nSTAND3"/>
    <property type="match status" value="1"/>
</dbReference>
<dbReference type="InterPro" id="IPR027417">
    <property type="entry name" value="P-loop_NTPase"/>
</dbReference>
<dbReference type="SUPFAM" id="SSF52540">
    <property type="entry name" value="P-loop containing nucleoside triphosphate hydrolases"/>
    <property type="match status" value="1"/>
</dbReference>